<keyword evidence="3" id="KW-1185">Reference proteome</keyword>
<gene>
    <name evidence="2" type="ORF">N7469_000569</name>
</gene>
<reference evidence="2" key="2">
    <citation type="journal article" date="2023" name="IMA Fungus">
        <title>Comparative genomic study of the Penicillium genus elucidates a diverse pangenome and 15 lateral gene transfer events.</title>
        <authorList>
            <person name="Petersen C."/>
            <person name="Sorensen T."/>
            <person name="Nielsen M.R."/>
            <person name="Sondergaard T.E."/>
            <person name="Sorensen J.L."/>
            <person name="Fitzpatrick D.A."/>
            <person name="Frisvad J.C."/>
            <person name="Nielsen K.L."/>
        </authorList>
    </citation>
    <scope>NUCLEOTIDE SEQUENCE</scope>
    <source>
        <strain evidence="2">IBT 23319</strain>
    </source>
</reference>
<dbReference type="OrthoDB" id="4491582at2759"/>
<reference evidence="2" key="1">
    <citation type="submission" date="2022-11" db="EMBL/GenBank/DDBJ databases">
        <authorList>
            <person name="Petersen C."/>
        </authorList>
    </citation>
    <scope>NUCLEOTIDE SEQUENCE</scope>
    <source>
        <strain evidence="2">IBT 23319</strain>
    </source>
</reference>
<protein>
    <submittedName>
        <fullName evidence="2">Uncharacterized protein</fullName>
    </submittedName>
</protein>
<evidence type="ECO:0000313" key="3">
    <source>
        <dbReference type="Proteomes" id="UP001147733"/>
    </source>
</evidence>
<dbReference type="EMBL" id="JAPQKT010000001">
    <property type="protein sequence ID" value="KAJ5242242.1"/>
    <property type="molecule type" value="Genomic_DNA"/>
</dbReference>
<comment type="caution">
    <text evidence="2">The sequence shown here is derived from an EMBL/GenBank/DDBJ whole genome shotgun (WGS) entry which is preliminary data.</text>
</comment>
<evidence type="ECO:0000313" key="2">
    <source>
        <dbReference type="EMBL" id="KAJ5242242.1"/>
    </source>
</evidence>
<name>A0A9W9TUT6_PENCI</name>
<dbReference type="RefSeq" id="XP_056505246.1">
    <property type="nucleotide sequence ID" value="XM_056639489.1"/>
</dbReference>
<keyword evidence="1" id="KW-0175">Coiled coil</keyword>
<sequence length="347" mass="39824">MERVRANQFGTPLEEVKSLAAQLERKDQELDRKTDQITALKEQLSAEDQLQDILDDMKSDFACSSSFSKGLAELEEGTHQLAGFLVQCLSNKRIQNLRKKPRRHPELSKFIVGILGRIDQLVSSPTASMRTLIFSFVRERIFFSDCWTALHFEGYVLRELQDVIQKMCPLNTLQSLHKAAIESMLSRNSEFEHCWIRTEVEDHQYQFLELLSPLLNHQELEDMKYQLERDLKLLFTEAFKARSRLFAPSGVRFELVQFKPGATFDPNYMRVQGESATVFTSPDDKICRIKACIHGCLVKHAEQKEPLDMDVIKRLSQPFIGSEASQPTTSGTLMSDKAIVILEDQTF</sequence>
<dbReference type="Proteomes" id="UP001147733">
    <property type="component" value="Unassembled WGS sequence"/>
</dbReference>
<evidence type="ECO:0000256" key="1">
    <source>
        <dbReference type="SAM" id="Coils"/>
    </source>
</evidence>
<proteinExistence type="predicted"/>
<dbReference type="GeneID" id="81378656"/>
<dbReference type="AlphaFoldDB" id="A0A9W9TUT6"/>
<accession>A0A9W9TUT6</accession>
<organism evidence="2 3">
    <name type="scientific">Penicillium citrinum</name>
    <dbReference type="NCBI Taxonomy" id="5077"/>
    <lineage>
        <taxon>Eukaryota</taxon>
        <taxon>Fungi</taxon>
        <taxon>Dikarya</taxon>
        <taxon>Ascomycota</taxon>
        <taxon>Pezizomycotina</taxon>
        <taxon>Eurotiomycetes</taxon>
        <taxon>Eurotiomycetidae</taxon>
        <taxon>Eurotiales</taxon>
        <taxon>Aspergillaceae</taxon>
        <taxon>Penicillium</taxon>
    </lineage>
</organism>
<feature type="coiled-coil region" evidence="1">
    <location>
        <begin position="13"/>
        <end position="50"/>
    </location>
</feature>